<sequence length="272" mass="28818">MPERLPQLTQAAGDQPGHMHLREAHHGRDLLLCQVVEEAQHQDAALPLREPPQRVHELHALGGGLDPGVPAAEHLTERGQRPLPSLQRRVERAGPCRALGADGLGHRVLGQTTGPGDLPERGRATAPRLFELPPHAPHLLPGLLHGPGQSHESGPVPEVAFQLPGDRRHRVGQERVSVGGVVAVDGLHQAHAGHLEEVVLLLDADAAVLGGDPASHGDQGADGSFPRRVPFAPRRVPADPSDDLVDPRGRQCAVGVVLARRAEGGRGVHVSL</sequence>
<reference evidence="1 2" key="1">
    <citation type="submission" date="2015-10" db="EMBL/GenBank/DDBJ databases">
        <title>Draft genome sequence of Streptomyces corchorusii DSM 40340, type strain for the species Streptomyces corchorusii.</title>
        <authorList>
            <person name="Ruckert C."/>
            <person name="Winkler A."/>
            <person name="Kalinowski J."/>
            <person name="Kampfer P."/>
            <person name="Glaeser S."/>
        </authorList>
    </citation>
    <scope>NUCLEOTIDE SEQUENCE [LARGE SCALE GENOMIC DNA]</scope>
    <source>
        <strain evidence="1 2">DSM 40340</strain>
    </source>
</reference>
<dbReference type="EMBL" id="LMWP01000050">
    <property type="protein sequence ID" value="KUN17178.1"/>
    <property type="molecule type" value="Genomic_DNA"/>
</dbReference>
<name>A0A101PTI8_STRCK</name>
<gene>
    <name evidence="1" type="ORF">AQJ11_38600</name>
</gene>
<dbReference type="Proteomes" id="UP000053398">
    <property type="component" value="Unassembled WGS sequence"/>
</dbReference>
<organism evidence="1 2">
    <name type="scientific">Streptomyces corchorusii</name>
    <name type="common">Streptomyces chibaensis</name>
    <dbReference type="NCBI Taxonomy" id="1903"/>
    <lineage>
        <taxon>Bacteria</taxon>
        <taxon>Bacillati</taxon>
        <taxon>Actinomycetota</taxon>
        <taxon>Actinomycetes</taxon>
        <taxon>Kitasatosporales</taxon>
        <taxon>Streptomycetaceae</taxon>
        <taxon>Streptomyces</taxon>
    </lineage>
</organism>
<accession>A0A101PTI8</accession>
<evidence type="ECO:0000313" key="2">
    <source>
        <dbReference type="Proteomes" id="UP000053398"/>
    </source>
</evidence>
<proteinExistence type="predicted"/>
<protein>
    <submittedName>
        <fullName evidence="1">Uncharacterized protein</fullName>
    </submittedName>
</protein>
<comment type="caution">
    <text evidence="1">The sequence shown here is derived from an EMBL/GenBank/DDBJ whole genome shotgun (WGS) entry which is preliminary data.</text>
</comment>
<evidence type="ECO:0000313" key="1">
    <source>
        <dbReference type="EMBL" id="KUN17178.1"/>
    </source>
</evidence>
<keyword evidence="2" id="KW-1185">Reference proteome</keyword>
<dbReference type="AlphaFoldDB" id="A0A101PTI8"/>